<dbReference type="SMART" id="SM00072">
    <property type="entry name" value="GuKc"/>
    <property type="match status" value="1"/>
</dbReference>
<evidence type="ECO:0000256" key="1">
    <source>
        <dbReference type="ARBA" id="ARBA00005790"/>
    </source>
</evidence>
<keyword evidence="9" id="KW-0963">Cytoplasm</keyword>
<dbReference type="PROSITE" id="PS00856">
    <property type="entry name" value="GUANYLATE_KINASE_1"/>
    <property type="match status" value="1"/>
</dbReference>
<dbReference type="HAMAP" id="MF_00328">
    <property type="entry name" value="Guanylate_kinase"/>
    <property type="match status" value="1"/>
</dbReference>
<dbReference type="InterPro" id="IPR020590">
    <property type="entry name" value="Guanylate_kinase_CS"/>
</dbReference>
<keyword evidence="4 9" id="KW-0808">Transferase</keyword>
<dbReference type="Gene3D" id="3.30.63.10">
    <property type="entry name" value="Guanylate Kinase phosphate binding domain"/>
    <property type="match status" value="1"/>
</dbReference>
<comment type="catalytic activity">
    <reaction evidence="9">
        <text>GMP + ATP = GDP + ADP</text>
        <dbReference type="Rhea" id="RHEA:20780"/>
        <dbReference type="ChEBI" id="CHEBI:30616"/>
        <dbReference type="ChEBI" id="CHEBI:58115"/>
        <dbReference type="ChEBI" id="CHEBI:58189"/>
        <dbReference type="ChEBI" id="CHEBI:456216"/>
        <dbReference type="EC" id="2.7.4.8"/>
    </reaction>
</comment>
<feature type="binding site" evidence="9">
    <location>
        <begin position="18"/>
        <end position="25"/>
    </location>
    <ligand>
        <name>ATP</name>
        <dbReference type="ChEBI" id="CHEBI:30616"/>
    </ligand>
</feature>
<dbReference type="CDD" id="cd00071">
    <property type="entry name" value="GMPK"/>
    <property type="match status" value="1"/>
</dbReference>
<evidence type="ECO:0000256" key="7">
    <source>
        <dbReference type="ARBA" id="ARBA00022840"/>
    </source>
</evidence>
<evidence type="ECO:0000259" key="10">
    <source>
        <dbReference type="PROSITE" id="PS50052"/>
    </source>
</evidence>
<comment type="similarity">
    <text evidence="1 9">Belongs to the guanylate kinase family.</text>
</comment>
<dbReference type="EMBL" id="NRRL01000019">
    <property type="protein sequence ID" value="MBK1668248.1"/>
    <property type="molecule type" value="Genomic_DNA"/>
</dbReference>
<feature type="domain" description="Guanylate kinase-like" evidence="10">
    <location>
        <begin position="11"/>
        <end position="190"/>
    </location>
</feature>
<dbReference type="Gene3D" id="3.40.50.300">
    <property type="entry name" value="P-loop containing nucleotide triphosphate hydrolases"/>
    <property type="match status" value="1"/>
</dbReference>
<comment type="subcellular location">
    <subcellularLocation>
        <location evidence="9">Cytoplasm</location>
    </subcellularLocation>
</comment>
<comment type="function">
    <text evidence="9">Essential for recycling GMP and indirectly, cGMP.</text>
</comment>
<proteinExistence type="inferred from homology"/>
<evidence type="ECO:0000256" key="8">
    <source>
        <dbReference type="ARBA" id="ARBA00030128"/>
    </source>
</evidence>
<keyword evidence="7 9" id="KW-0067">ATP-binding</keyword>
<evidence type="ECO:0000256" key="6">
    <source>
        <dbReference type="ARBA" id="ARBA00022777"/>
    </source>
</evidence>
<dbReference type="PANTHER" id="PTHR23117:SF13">
    <property type="entry name" value="GUANYLATE KINASE"/>
    <property type="match status" value="1"/>
</dbReference>
<dbReference type="InterPro" id="IPR008145">
    <property type="entry name" value="GK/Ca_channel_bsu"/>
</dbReference>
<dbReference type="SUPFAM" id="SSF52540">
    <property type="entry name" value="P-loop containing nucleoside triphosphate hydrolases"/>
    <property type="match status" value="1"/>
</dbReference>
<evidence type="ECO:0000313" key="12">
    <source>
        <dbReference type="Proteomes" id="UP001296873"/>
    </source>
</evidence>
<dbReference type="PANTHER" id="PTHR23117">
    <property type="entry name" value="GUANYLATE KINASE-RELATED"/>
    <property type="match status" value="1"/>
</dbReference>
<dbReference type="RefSeq" id="WP_200340499.1">
    <property type="nucleotide sequence ID" value="NZ_NRRL01000019.1"/>
</dbReference>
<evidence type="ECO:0000256" key="4">
    <source>
        <dbReference type="ARBA" id="ARBA00022679"/>
    </source>
</evidence>
<evidence type="ECO:0000256" key="3">
    <source>
        <dbReference type="ARBA" id="ARBA00016296"/>
    </source>
</evidence>
<comment type="caution">
    <text evidence="11">The sequence shown here is derived from an EMBL/GenBank/DDBJ whole genome shotgun (WGS) entry which is preliminary data.</text>
</comment>
<organism evidence="11 12">
    <name type="scientific">Rhodovibrio sodomensis</name>
    <dbReference type="NCBI Taxonomy" id="1088"/>
    <lineage>
        <taxon>Bacteria</taxon>
        <taxon>Pseudomonadati</taxon>
        <taxon>Pseudomonadota</taxon>
        <taxon>Alphaproteobacteria</taxon>
        <taxon>Rhodospirillales</taxon>
        <taxon>Rhodovibrionaceae</taxon>
        <taxon>Rhodovibrio</taxon>
    </lineage>
</organism>
<reference evidence="11 12" key="1">
    <citation type="journal article" date="2020" name="Microorganisms">
        <title>Osmotic Adaptation and Compatible Solute Biosynthesis of Phototrophic Bacteria as Revealed from Genome Analyses.</title>
        <authorList>
            <person name="Imhoff J.F."/>
            <person name="Rahn T."/>
            <person name="Kunzel S."/>
            <person name="Keller A."/>
            <person name="Neulinger S.C."/>
        </authorList>
    </citation>
    <scope>NUCLEOTIDE SEQUENCE [LARGE SCALE GENOMIC DNA]</scope>
    <source>
        <strain evidence="11 12">DSM 9895</strain>
    </source>
</reference>
<evidence type="ECO:0000256" key="2">
    <source>
        <dbReference type="ARBA" id="ARBA00012961"/>
    </source>
</evidence>
<keyword evidence="5 9" id="KW-0547">Nucleotide-binding</keyword>
<evidence type="ECO:0000256" key="5">
    <source>
        <dbReference type="ARBA" id="ARBA00022741"/>
    </source>
</evidence>
<dbReference type="EC" id="2.7.4.8" evidence="2 9"/>
<sequence>MVQDGLIKRRGLMLVLSSPSGAGKTTISRRLLADQDNLQLSISCTTRQQRPSEEEGIDYHFVDEATFRQMVDDGEFLEYAKVFGNYYGTPRRPVEAALARGEDVLFDIDWQGTQQVKETAGEDLVSVFILPPTKDALEHRLRTRAQDPEHVVRQRMAKASDEMSHYTEYDYIVVNEQVEKSVSRVTSILQAERLRRSRQTGLHAFVAQLVEDTAKG</sequence>
<dbReference type="InterPro" id="IPR008144">
    <property type="entry name" value="Guanylate_kin-like_dom"/>
</dbReference>
<dbReference type="PROSITE" id="PS50052">
    <property type="entry name" value="GUANYLATE_KINASE_2"/>
    <property type="match status" value="1"/>
</dbReference>
<dbReference type="Proteomes" id="UP001296873">
    <property type="component" value="Unassembled WGS sequence"/>
</dbReference>
<name>A0ABS1DCQ2_9PROT</name>
<dbReference type="InterPro" id="IPR027417">
    <property type="entry name" value="P-loop_NTPase"/>
</dbReference>
<protein>
    <recommendedName>
        <fullName evidence="3 9">Guanylate kinase</fullName>
        <ecNumber evidence="2 9">2.7.4.8</ecNumber>
    </recommendedName>
    <alternativeName>
        <fullName evidence="8 9">GMP kinase</fullName>
    </alternativeName>
</protein>
<dbReference type="GO" id="GO:0016301">
    <property type="term" value="F:kinase activity"/>
    <property type="evidence" value="ECO:0007669"/>
    <property type="project" value="UniProtKB-KW"/>
</dbReference>
<evidence type="ECO:0000313" key="11">
    <source>
        <dbReference type="EMBL" id="MBK1668248.1"/>
    </source>
</evidence>
<dbReference type="Pfam" id="PF00625">
    <property type="entry name" value="Guanylate_kin"/>
    <property type="match status" value="1"/>
</dbReference>
<keyword evidence="6 9" id="KW-0418">Kinase</keyword>
<dbReference type="InterPro" id="IPR017665">
    <property type="entry name" value="Guanylate_kinase"/>
</dbReference>
<dbReference type="NCBIfam" id="TIGR03263">
    <property type="entry name" value="guanyl_kin"/>
    <property type="match status" value="1"/>
</dbReference>
<keyword evidence="12" id="KW-1185">Reference proteome</keyword>
<evidence type="ECO:0000256" key="9">
    <source>
        <dbReference type="HAMAP-Rule" id="MF_00328"/>
    </source>
</evidence>
<gene>
    <name evidence="9" type="primary">gmk</name>
    <name evidence="11" type="ORF">CKO28_09385</name>
</gene>
<accession>A0ABS1DCQ2</accession>